<accession>A0A4Z0QEX9</accession>
<evidence type="ECO:0000256" key="1">
    <source>
        <dbReference type="ARBA" id="ARBA00022737"/>
    </source>
</evidence>
<evidence type="ECO:0000313" key="10">
    <source>
        <dbReference type="Proteomes" id="UP000298471"/>
    </source>
</evidence>
<evidence type="ECO:0000259" key="8">
    <source>
        <dbReference type="PROSITE" id="PS50893"/>
    </source>
</evidence>
<dbReference type="InterPro" id="IPR037118">
    <property type="entry name" value="Val-tRNA_synth_C_sf"/>
</dbReference>
<dbReference type="PROSITE" id="PS50893">
    <property type="entry name" value="ABC_TRANSPORTER_2"/>
    <property type="match status" value="2"/>
</dbReference>
<feature type="region of interest" description="Disordered" evidence="7">
    <location>
        <begin position="533"/>
        <end position="573"/>
    </location>
</feature>
<keyword evidence="3 9" id="KW-0067">ATP-binding</keyword>
<feature type="domain" description="ABC transporter" evidence="8">
    <location>
        <begin position="2"/>
        <end position="255"/>
    </location>
</feature>
<dbReference type="InterPro" id="IPR032781">
    <property type="entry name" value="ABC_tran_Xtn"/>
</dbReference>
<dbReference type="FunFam" id="3.40.50.300:FF:000011">
    <property type="entry name" value="Putative ABC transporter ATP-binding component"/>
    <property type="match status" value="1"/>
</dbReference>
<dbReference type="InterPro" id="IPR003593">
    <property type="entry name" value="AAA+_ATPase"/>
</dbReference>
<dbReference type="SUPFAM" id="SSF52540">
    <property type="entry name" value="P-loop containing nucleoside triphosphate hydrolases"/>
    <property type="match status" value="2"/>
</dbReference>
<dbReference type="EMBL" id="SRMB01000001">
    <property type="protein sequence ID" value="TGE27996.1"/>
    <property type="molecule type" value="Genomic_DNA"/>
</dbReference>
<dbReference type="GO" id="GO:0016887">
    <property type="term" value="F:ATP hydrolysis activity"/>
    <property type="evidence" value="ECO:0007669"/>
    <property type="project" value="InterPro"/>
</dbReference>
<dbReference type="Gene3D" id="1.10.287.380">
    <property type="entry name" value="Valyl-tRNA synthetase, C-terminal domain"/>
    <property type="match status" value="1"/>
</dbReference>
<dbReference type="Gene3D" id="3.40.50.300">
    <property type="entry name" value="P-loop containing nucleotide triphosphate hydrolases"/>
    <property type="match status" value="2"/>
</dbReference>
<evidence type="ECO:0000256" key="3">
    <source>
        <dbReference type="ARBA" id="ARBA00022840"/>
    </source>
</evidence>
<name>A0A4Z0QEX9_9BACT</name>
<gene>
    <name evidence="9" type="ORF">E5K02_00595</name>
</gene>
<proteinExistence type="inferred from homology"/>
<keyword evidence="2" id="KW-0547">Nucleotide-binding</keyword>
<dbReference type="InterPro" id="IPR032524">
    <property type="entry name" value="ABC_tran_C"/>
</dbReference>
<dbReference type="InterPro" id="IPR051309">
    <property type="entry name" value="ABCF_ATPase"/>
</dbReference>
<dbReference type="GO" id="GO:0005524">
    <property type="term" value="F:ATP binding"/>
    <property type="evidence" value="ECO:0007669"/>
    <property type="project" value="UniProtKB-KW"/>
</dbReference>
<keyword evidence="6" id="KW-0175">Coiled coil</keyword>
<evidence type="ECO:0000256" key="4">
    <source>
        <dbReference type="ARBA" id="ARBA00061551"/>
    </source>
</evidence>
<dbReference type="PANTHER" id="PTHR42855:SF2">
    <property type="entry name" value="DRUG RESISTANCE ABC TRANSPORTER,ATP-BINDING PROTEIN"/>
    <property type="match status" value="1"/>
</dbReference>
<sequence>MISITDLDFHFGSRTLYDKASLHIKPKDKIGLIGLNGRGKSTLLRILVGEYKPDGGSISMSKDVSLGFLNQDLLSYDSHEPILIVAMQAFGEALEVQKKIDEVLVEFENNYTDDLVEKLADLQERFEALGGYTMQARTEEILEGLGFTTEELQKPLKQFSGGWRMRVMLAKILLQQPSLLLLDEPTNHLDLPSIKWIENYLAGYEGAVIIVSHDREFLDRTTNTTVEVTGGKLVPYAGNYSFYLEEKEERNAIQKGAFENQQAQIRQAERFIERFKAKASKAKQAQSRVKALDKLERIEDVAADDAKVNIKFNFTVTPGRHILRMEHVGKKYGEKLIFRDTHVHIERGDKIALIGANGKGKSTLMRLVAGQEAPTSGTHQLGHNVIMSFYAQHQLESLRIDNEILQEMVEAGSKRTEMELRSVLGSFLFTGDEVYKKIKVLSGGEKSRVALAKTLISEANFLLLDEPTNHLDMQSVNILIQALDQYEGTYIVISHDRFFVENVANKIWYIEDYQLKEYPGTYAEYEQWQEDREKAAKKAGLPSPSAPKPLPKTEPVKEATSTSNSKQKRELAEVETRIEQLEKELAQYESQLADPAIYNNTAQLKDATLKFEQVKKELTAQNKRWEELV</sequence>
<reference evidence="9 10" key="1">
    <citation type="submission" date="2019-04" db="EMBL/GenBank/DDBJ databases">
        <authorList>
            <person name="Feng G."/>
            <person name="Zhang J."/>
            <person name="Zhu H."/>
        </authorList>
    </citation>
    <scope>NUCLEOTIDE SEQUENCE [LARGE SCALE GENOMIC DNA]</scope>
    <source>
        <strain evidence="9 10">9PBR-1</strain>
    </source>
</reference>
<dbReference type="InterPro" id="IPR017871">
    <property type="entry name" value="ABC_transporter-like_CS"/>
</dbReference>
<evidence type="ECO:0000256" key="5">
    <source>
        <dbReference type="ARBA" id="ARBA00074044"/>
    </source>
</evidence>
<keyword evidence="1" id="KW-0677">Repeat</keyword>
<dbReference type="PROSITE" id="PS00211">
    <property type="entry name" value="ABC_TRANSPORTER_1"/>
    <property type="match status" value="2"/>
</dbReference>
<dbReference type="FunFam" id="3.40.50.300:FF:000070">
    <property type="entry name" value="Putative ABC transporter ATP-binding component"/>
    <property type="match status" value="1"/>
</dbReference>
<dbReference type="InterPro" id="IPR003439">
    <property type="entry name" value="ABC_transporter-like_ATP-bd"/>
</dbReference>
<protein>
    <recommendedName>
        <fullName evidence="5">Probable ATP-binding protein YbiT</fullName>
    </recommendedName>
</protein>
<dbReference type="Proteomes" id="UP000298471">
    <property type="component" value="Unassembled WGS sequence"/>
</dbReference>
<comment type="caution">
    <text evidence="9">The sequence shown here is derived from an EMBL/GenBank/DDBJ whole genome shotgun (WGS) entry which is preliminary data.</text>
</comment>
<evidence type="ECO:0000256" key="7">
    <source>
        <dbReference type="SAM" id="MobiDB-lite"/>
    </source>
</evidence>
<evidence type="ECO:0000313" key="9">
    <source>
        <dbReference type="EMBL" id="TGE27996.1"/>
    </source>
</evidence>
<dbReference type="Pfam" id="PF12848">
    <property type="entry name" value="ABC_tran_Xtn"/>
    <property type="match status" value="1"/>
</dbReference>
<feature type="domain" description="ABC transporter" evidence="8">
    <location>
        <begin position="323"/>
        <end position="537"/>
    </location>
</feature>
<dbReference type="PANTHER" id="PTHR42855">
    <property type="entry name" value="ABC TRANSPORTER ATP-BINDING SUBUNIT"/>
    <property type="match status" value="1"/>
</dbReference>
<evidence type="ECO:0000256" key="2">
    <source>
        <dbReference type="ARBA" id="ARBA00022741"/>
    </source>
</evidence>
<dbReference type="NCBIfam" id="NF000355">
    <property type="entry name" value="ribo_prot_ABC_F"/>
    <property type="match status" value="1"/>
</dbReference>
<dbReference type="SMART" id="SM00382">
    <property type="entry name" value="AAA"/>
    <property type="match status" value="2"/>
</dbReference>
<dbReference type="Pfam" id="PF00005">
    <property type="entry name" value="ABC_tran"/>
    <property type="match status" value="2"/>
</dbReference>
<comment type="similarity">
    <text evidence="4">Belongs to the ABC transporter superfamily. ABCF family. YbiT subfamily.</text>
</comment>
<feature type="coiled-coil region" evidence="6">
    <location>
        <begin position="244"/>
        <end position="285"/>
    </location>
</feature>
<dbReference type="RefSeq" id="WP_135391369.1">
    <property type="nucleotide sequence ID" value="NZ_SRMB01000001.1"/>
</dbReference>
<dbReference type="Pfam" id="PF16326">
    <property type="entry name" value="ABC_tran_CTD"/>
    <property type="match status" value="1"/>
</dbReference>
<dbReference type="OrthoDB" id="1521973at2"/>
<dbReference type="AlphaFoldDB" id="A0A4Z0QEX9"/>
<dbReference type="GO" id="GO:0003677">
    <property type="term" value="F:DNA binding"/>
    <property type="evidence" value="ECO:0007669"/>
    <property type="project" value="InterPro"/>
</dbReference>
<dbReference type="InterPro" id="IPR027417">
    <property type="entry name" value="P-loop_NTPase"/>
</dbReference>
<organism evidence="9 10">
    <name type="scientific">Hymenobacter metallicola</name>
    <dbReference type="NCBI Taxonomy" id="2563114"/>
    <lineage>
        <taxon>Bacteria</taxon>
        <taxon>Pseudomonadati</taxon>
        <taxon>Bacteroidota</taxon>
        <taxon>Cytophagia</taxon>
        <taxon>Cytophagales</taxon>
        <taxon>Hymenobacteraceae</taxon>
        <taxon>Hymenobacter</taxon>
    </lineage>
</organism>
<evidence type="ECO:0000256" key="6">
    <source>
        <dbReference type="SAM" id="Coils"/>
    </source>
</evidence>
<keyword evidence="10" id="KW-1185">Reference proteome</keyword>
<dbReference type="CDD" id="cd03221">
    <property type="entry name" value="ABCF_EF-3"/>
    <property type="match status" value="2"/>
</dbReference>